<comment type="caution">
    <text evidence="5">The sequence shown here is derived from an EMBL/GenBank/DDBJ whole genome shotgun (WGS) entry which is preliminary data.</text>
</comment>
<evidence type="ECO:0000256" key="3">
    <source>
        <dbReference type="SAM" id="Phobius"/>
    </source>
</evidence>
<feature type="chain" id="PRO_5035238002" description="Protein quiver" evidence="4">
    <location>
        <begin position="23"/>
        <end position="147"/>
    </location>
</feature>
<sequence length="147" mass="16918">MVALLFTEGFILLSIFWQLVQSADPDHCPGQRIHCYSCDSLYNPECNDPFTRHNQPPKSVSLVDCNAYCFKWAVKTDDHKRMIRNCSTALNTKMEKYLVCITESRSDFGFLCFCNKDKCNHAITLQQYSLSLILIIIISCLLSMIDF</sequence>
<dbReference type="CDD" id="cd23595">
    <property type="entry name" value="TFP_LU_ECD_Qvr"/>
    <property type="match status" value="1"/>
</dbReference>
<name>A0A8J4WCW9_9TREM</name>
<dbReference type="OrthoDB" id="9991292at2759"/>
<dbReference type="Pfam" id="PF17064">
    <property type="entry name" value="QVR"/>
    <property type="match status" value="1"/>
</dbReference>
<evidence type="ECO:0000256" key="2">
    <source>
        <dbReference type="ARBA" id="ARBA00023180"/>
    </source>
</evidence>
<dbReference type="GO" id="GO:0032222">
    <property type="term" value="P:regulation of synaptic transmission, cholinergic"/>
    <property type="evidence" value="ECO:0007669"/>
    <property type="project" value="InterPro"/>
</dbReference>
<keyword evidence="3" id="KW-0472">Membrane</keyword>
<evidence type="ECO:0000256" key="4">
    <source>
        <dbReference type="SAM" id="SignalP"/>
    </source>
</evidence>
<dbReference type="Proteomes" id="UP000748531">
    <property type="component" value="Unassembled WGS sequence"/>
</dbReference>
<dbReference type="InterPro" id="IPR031424">
    <property type="entry name" value="QVR-like"/>
</dbReference>
<keyword evidence="1 4" id="KW-0732">Signal</keyword>
<dbReference type="InterPro" id="IPR050975">
    <property type="entry name" value="Sleep_regulator"/>
</dbReference>
<keyword evidence="2" id="KW-0325">Glycoprotein</keyword>
<organism evidence="5 6">
    <name type="scientific">Paragonimus heterotremus</name>
    <dbReference type="NCBI Taxonomy" id="100268"/>
    <lineage>
        <taxon>Eukaryota</taxon>
        <taxon>Metazoa</taxon>
        <taxon>Spiralia</taxon>
        <taxon>Lophotrochozoa</taxon>
        <taxon>Platyhelminthes</taxon>
        <taxon>Trematoda</taxon>
        <taxon>Digenea</taxon>
        <taxon>Plagiorchiida</taxon>
        <taxon>Troglotremata</taxon>
        <taxon>Troglotrematidae</taxon>
        <taxon>Paragonimus</taxon>
    </lineage>
</organism>
<dbReference type="EMBL" id="LUCH01017265">
    <property type="protein sequence ID" value="KAF5395151.1"/>
    <property type="molecule type" value="Genomic_DNA"/>
</dbReference>
<dbReference type="AlphaFoldDB" id="A0A8J4WCW9"/>
<keyword evidence="3" id="KW-0812">Transmembrane</keyword>
<evidence type="ECO:0008006" key="7">
    <source>
        <dbReference type="Google" id="ProtNLM"/>
    </source>
</evidence>
<proteinExistence type="predicted"/>
<dbReference type="PANTHER" id="PTHR33562">
    <property type="entry name" value="ATILLA, ISOFORM B-RELATED-RELATED"/>
    <property type="match status" value="1"/>
</dbReference>
<feature type="signal peptide" evidence="4">
    <location>
        <begin position="1"/>
        <end position="22"/>
    </location>
</feature>
<feature type="transmembrane region" description="Helical" evidence="3">
    <location>
        <begin position="128"/>
        <end position="145"/>
    </location>
</feature>
<dbReference type="GO" id="GO:0030431">
    <property type="term" value="P:sleep"/>
    <property type="evidence" value="ECO:0007669"/>
    <property type="project" value="InterPro"/>
</dbReference>
<keyword evidence="6" id="KW-1185">Reference proteome</keyword>
<keyword evidence="3" id="KW-1133">Transmembrane helix</keyword>
<evidence type="ECO:0000313" key="5">
    <source>
        <dbReference type="EMBL" id="KAF5395151.1"/>
    </source>
</evidence>
<reference evidence="5" key="1">
    <citation type="submission" date="2019-05" db="EMBL/GenBank/DDBJ databases">
        <title>Annotation for the trematode Paragonimus heterotremus.</title>
        <authorList>
            <person name="Choi Y.-J."/>
        </authorList>
    </citation>
    <scope>NUCLEOTIDE SEQUENCE</scope>
    <source>
        <strain evidence="5">LC</strain>
    </source>
</reference>
<gene>
    <name evidence="5" type="ORF">PHET_06918</name>
</gene>
<accession>A0A8J4WCW9</accession>
<evidence type="ECO:0000256" key="1">
    <source>
        <dbReference type="ARBA" id="ARBA00022729"/>
    </source>
</evidence>
<evidence type="ECO:0000313" key="6">
    <source>
        <dbReference type="Proteomes" id="UP000748531"/>
    </source>
</evidence>
<protein>
    <recommendedName>
        <fullName evidence="7">Protein quiver</fullName>
    </recommendedName>
</protein>